<evidence type="ECO:0008006" key="4">
    <source>
        <dbReference type="Google" id="ProtNLM"/>
    </source>
</evidence>
<organism evidence="2 3">
    <name type="scientific">Brumimicrobium salinarum</name>
    <dbReference type="NCBI Taxonomy" id="2058658"/>
    <lineage>
        <taxon>Bacteria</taxon>
        <taxon>Pseudomonadati</taxon>
        <taxon>Bacteroidota</taxon>
        <taxon>Flavobacteriia</taxon>
        <taxon>Flavobacteriales</taxon>
        <taxon>Crocinitomicaceae</taxon>
        <taxon>Brumimicrobium</taxon>
    </lineage>
</organism>
<dbReference type="SUPFAM" id="SSF47781">
    <property type="entry name" value="RuvA domain 2-like"/>
    <property type="match status" value="2"/>
</dbReference>
<protein>
    <recommendedName>
        <fullName evidence="4">Competence protein ComEA</fullName>
    </recommendedName>
</protein>
<comment type="caution">
    <text evidence="2">The sequence shown here is derived from an EMBL/GenBank/DDBJ whole genome shotgun (WGS) entry which is preliminary data.</text>
</comment>
<gene>
    <name evidence="2" type="ORF">CW751_11920</name>
</gene>
<dbReference type="Proteomes" id="UP000236654">
    <property type="component" value="Unassembled WGS sequence"/>
</dbReference>
<dbReference type="AlphaFoldDB" id="A0A2I0R0I0"/>
<reference evidence="2 3" key="1">
    <citation type="submission" date="2017-12" db="EMBL/GenBank/DDBJ databases">
        <title>The draft genome sequence of Brumimicrobium saltpan LHR20.</title>
        <authorList>
            <person name="Do Z.-J."/>
            <person name="Luo H.-R."/>
        </authorList>
    </citation>
    <scope>NUCLEOTIDE SEQUENCE [LARGE SCALE GENOMIC DNA]</scope>
    <source>
        <strain evidence="2 3">LHR20</strain>
    </source>
</reference>
<dbReference type="PANTHER" id="PTHR21180">
    <property type="entry name" value="ENDONUCLEASE/EXONUCLEASE/PHOSPHATASE FAMILY DOMAIN-CONTAINING PROTEIN 1"/>
    <property type="match status" value="1"/>
</dbReference>
<keyword evidence="1" id="KW-0472">Membrane</keyword>
<dbReference type="Pfam" id="PF12836">
    <property type="entry name" value="HHH_3"/>
    <property type="match status" value="2"/>
</dbReference>
<evidence type="ECO:0000313" key="3">
    <source>
        <dbReference type="Proteomes" id="UP000236654"/>
    </source>
</evidence>
<dbReference type="Gene3D" id="1.10.150.320">
    <property type="entry name" value="Photosystem II 12 kDa extrinsic protein"/>
    <property type="match status" value="2"/>
</dbReference>
<name>A0A2I0R0I0_9FLAO</name>
<keyword evidence="3" id="KW-1185">Reference proteome</keyword>
<dbReference type="EMBL" id="PJNI01000014">
    <property type="protein sequence ID" value="PKR80067.1"/>
    <property type="molecule type" value="Genomic_DNA"/>
</dbReference>
<dbReference type="OrthoDB" id="981124at2"/>
<dbReference type="InterPro" id="IPR010994">
    <property type="entry name" value="RuvA_2-like"/>
</dbReference>
<evidence type="ECO:0000313" key="2">
    <source>
        <dbReference type="EMBL" id="PKR80067.1"/>
    </source>
</evidence>
<dbReference type="PANTHER" id="PTHR21180:SF32">
    <property type="entry name" value="ENDONUCLEASE_EXONUCLEASE_PHOSPHATASE FAMILY DOMAIN-CONTAINING PROTEIN 1"/>
    <property type="match status" value="1"/>
</dbReference>
<sequence length="311" mass="36241">MAKNQWDKEKVHFTKRARRGLFVLLILFILVAVFPRLYYNYIYTPKDYNVSYMESLRPKNEQQDTTEKYNRYQQPSTAFDPNTYLLEDWMEIGLSEKQANSILNYLKSGAVLKVKSDVKKLYVVDEELYEILEPKIDLPEALPSNTNYKEKALKAKKDNPLNLDSLNSYGEGNDPAKEMKPISINLASKQELMAISGIGKYTADEIIKMRENYGGIISPNQLLDIYRVDQERLDKITPYLIFDKSEVNKLNINTASEAQLRRHPLITRDMAKSIVFFRENHRKYEELSGLLLSPYIDREKLNALTPYLKTE</sequence>
<dbReference type="InterPro" id="IPR051675">
    <property type="entry name" value="Endo/Exo/Phosphatase_dom_1"/>
</dbReference>
<dbReference type="RefSeq" id="WP_101335259.1">
    <property type="nucleotide sequence ID" value="NZ_PJNI01000014.1"/>
</dbReference>
<keyword evidence="1" id="KW-1133">Transmembrane helix</keyword>
<keyword evidence="1" id="KW-0812">Transmembrane</keyword>
<proteinExistence type="predicted"/>
<evidence type="ECO:0000256" key="1">
    <source>
        <dbReference type="SAM" id="Phobius"/>
    </source>
</evidence>
<accession>A0A2I0R0I0</accession>
<feature type="transmembrane region" description="Helical" evidence="1">
    <location>
        <begin position="21"/>
        <end position="39"/>
    </location>
</feature>